<protein>
    <submittedName>
        <fullName evidence="1">Uncharacterized protein</fullName>
    </submittedName>
</protein>
<gene>
    <name evidence="1" type="ORF">K3G42_012341</name>
</gene>
<comment type="caution">
    <text evidence="1">The sequence shown here is derived from an EMBL/GenBank/DDBJ whole genome shotgun (WGS) entry which is preliminary data.</text>
</comment>
<evidence type="ECO:0000313" key="1">
    <source>
        <dbReference type="EMBL" id="KAH8010749.1"/>
    </source>
</evidence>
<organism evidence="1 2">
    <name type="scientific">Sphaerodactylus townsendi</name>
    <dbReference type="NCBI Taxonomy" id="933632"/>
    <lineage>
        <taxon>Eukaryota</taxon>
        <taxon>Metazoa</taxon>
        <taxon>Chordata</taxon>
        <taxon>Craniata</taxon>
        <taxon>Vertebrata</taxon>
        <taxon>Euteleostomi</taxon>
        <taxon>Lepidosauria</taxon>
        <taxon>Squamata</taxon>
        <taxon>Bifurcata</taxon>
        <taxon>Gekkota</taxon>
        <taxon>Sphaerodactylidae</taxon>
        <taxon>Sphaerodactylus</taxon>
    </lineage>
</organism>
<name>A0ACB8FUM6_9SAUR</name>
<sequence length="131" mass="15210">MLTSLTKIIQLFSLQISESENNLRQNLKILKQEIIQADLHLRSELKQDSQNIRLELMSIINEGIQKNILDKVKNNTGSIQIYSPNSYEKRIQNAEVRTEVSKVQGREKIPGTPEIINKRDLRKEFGKIPRK</sequence>
<dbReference type="EMBL" id="CM037624">
    <property type="protein sequence ID" value="KAH8010749.1"/>
    <property type="molecule type" value="Genomic_DNA"/>
</dbReference>
<keyword evidence="2" id="KW-1185">Reference proteome</keyword>
<reference evidence="1" key="1">
    <citation type="submission" date="2021-08" db="EMBL/GenBank/DDBJ databases">
        <title>The first chromosome-level gecko genome reveals the dynamic sex chromosomes of Neotropical dwarf geckos (Sphaerodactylidae: Sphaerodactylus).</title>
        <authorList>
            <person name="Pinto B.J."/>
            <person name="Keating S.E."/>
            <person name="Gamble T."/>
        </authorList>
    </citation>
    <scope>NUCLEOTIDE SEQUENCE</scope>
    <source>
        <strain evidence="1">TG3544</strain>
    </source>
</reference>
<dbReference type="Proteomes" id="UP000827872">
    <property type="component" value="Linkage Group LG11"/>
</dbReference>
<proteinExistence type="predicted"/>
<evidence type="ECO:0000313" key="2">
    <source>
        <dbReference type="Proteomes" id="UP000827872"/>
    </source>
</evidence>
<accession>A0ACB8FUM6</accession>